<reference evidence="2 3" key="1">
    <citation type="submission" date="2018-01" db="EMBL/GenBank/DDBJ databases">
        <title>Whole genome sequencing of Histamine producing bacteria.</title>
        <authorList>
            <person name="Butler K."/>
        </authorList>
    </citation>
    <scope>NUCLEOTIDE SEQUENCE [LARGE SCALE GENOMIC DNA]</scope>
    <source>
        <strain evidence="2 3">FS-7.2</strain>
    </source>
</reference>
<protein>
    <submittedName>
        <fullName evidence="2">Uncharacterized protein</fullName>
    </submittedName>
</protein>
<name>A0A2T3KMQ6_9GAMM</name>
<gene>
    <name evidence="2" type="ORF">C9J27_03370</name>
</gene>
<keyword evidence="1" id="KW-0732">Signal</keyword>
<evidence type="ECO:0000256" key="1">
    <source>
        <dbReference type="SAM" id="SignalP"/>
    </source>
</evidence>
<organism evidence="2 3">
    <name type="scientific">Photobacterium kishitanii</name>
    <dbReference type="NCBI Taxonomy" id="318456"/>
    <lineage>
        <taxon>Bacteria</taxon>
        <taxon>Pseudomonadati</taxon>
        <taxon>Pseudomonadota</taxon>
        <taxon>Gammaproteobacteria</taxon>
        <taxon>Vibrionales</taxon>
        <taxon>Vibrionaceae</taxon>
        <taxon>Photobacterium</taxon>
    </lineage>
</organism>
<dbReference type="RefSeq" id="WP_107288799.1">
    <property type="nucleotide sequence ID" value="NZ_PYNF01000002.1"/>
</dbReference>
<accession>A0A2T3KMQ6</accession>
<proteinExistence type="predicted"/>
<evidence type="ECO:0000313" key="3">
    <source>
        <dbReference type="Proteomes" id="UP000241426"/>
    </source>
</evidence>
<evidence type="ECO:0000313" key="2">
    <source>
        <dbReference type="EMBL" id="PSV01071.1"/>
    </source>
</evidence>
<feature type="chain" id="PRO_5015722366" evidence="1">
    <location>
        <begin position="22"/>
        <end position="191"/>
    </location>
</feature>
<dbReference type="Proteomes" id="UP000241426">
    <property type="component" value="Unassembled WGS sequence"/>
</dbReference>
<sequence>MTKFKIALLVALSLISTSSFAKEEFKISDFHDYENHPEKFLKDFDVNEKIDFKGSRDVYEGNEFSFPLVKTKGLVAAEAVINAQKQFTPIRRTLFKKYIETLVFEMQNVKNEEILKIISSHAAHVSYCAFYGFDKERAFLVEKSINRLLSSNKERSLMLYAANHVYKKYVTYPQNKGESEEWLMTCGSLTR</sequence>
<dbReference type="AlphaFoldDB" id="A0A2T3KMQ6"/>
<dbReference type="EMBL" id="PYNF01000002">
    <property type="protein sequence ID" value="PSV01071.1"/>
    <property type="molecule type" value="Genomic_DNA"/>
</dbReference>
<comment type="caution">
    <text evidence="2">The sequence shown here is derived from an EMBL/GenBank/DDBJ whole genome shotgun (WGS) entry which is preliminary data.</text>
</comment>
<feature type="signal peptide" evidence="1">
    <location>
        <begin position="1"/>
        <end position="21"/>
    </location>
</feature>